<dbReference type="Gene3D" id="3.40.190.10">
    <property type="entry name" value="Periplasmic binding protein-like II"/>
    <property type="match status" value="1"/>
</dbReference>
<feature type="transmembrane region" description="Helical" evidence="12">
    <location>
        <begin position="436"/>
        <end position="456"/>
    </location>
</feature>
<evidence type="ECO:0000256" key="8">
    <source>
        <dbReference type="ARBA" id="ARBA00023170"/>
    </source>
</evidence>
<comment type="caution">
    <text evidence="14">The sequence shown here is derived from an EMBL/GenBank/DDBJ whole genome shotgun (WGS) entry which is preliminary data.</text>
</comment>
<gene>
    <name evidence="14" type="ORF">PYX00_001571</name>
</gene>
<sequence>MGNGRGETDTSVTFNCSLFITNESQTTTYTRGMSSKCCIISLLALQIHVVFASYPRDSLIEEENSQWCKDHPFGRIYSNGKYHRCSHELEDWEEAQVKNLQMNGVYLRVGVIYGKKSYDYDCGGHYEENHFRSKPSYSSFILNLLRQILGFDIQYVTTDTWGTWDETKKNWTGLVGLARDNVIDLGICHTTITEERENVVDFLLTTLSSTKSFVYSPSKLPLTRDVFVLTFSPMLWLSFFASVVLLILCFRLSTWIHSRLRPDHEPWSWIEIIMWANAAICQQSYSRHPKGSSCRTTFLIGYLITYLLYTGFAAGVTSHLAVQGYDTHLGFKDVVLMKMNLVTQSDGTHFDFIKDSPDPYARSLYSNLYELLKANRVDSLQELFASLEQENFIGLGKLLRMMEAGLLDYGEKEHIRVEDVTCCQQPGWSSAGLGNVLSAVVILCGGWFFSILILFAEIGWKRKSSSSDWEIISRRDVHGQLMRKMGFVERF</sequence>
<dbReference type="PANTHER" id="PTHR42643">
    <property type="entry name" value="IONOTROPIC RECEPTOR 20A-RELATED"/>
    <property type="match status" value="1"/>
</dbReference>
<dbReference type="SUPFAM" id="SSF53850">
    <property type="entry name" value="Periplasmic binding protein-like II"/>
    <property type="match status" value="1"/>
</dbReference>
<keyword evidence="8" id="KW-0675">Receptor</keyword>
<keyword evidence="7 12" id="KW-0472">Membrane</keyword>
<reference evidence="14" key="1">
    <citation type="journal article" date="2024" name="Gigascience">
        <title>Chromosome-level genome of the poultry shaft louse Menopon gallinae provides insight into the host-switching and adaptive evolution of parasitic lice.</title>
        <authorList>
            <person name="Xu Y."/>
            <person name="Ma L."/>
            <person name="Liu S."/>
            <person name="Liang Y."/>
            <person name="Liu Q."/>
            <person name="He Z."/>
            <person name="Tian L."/>
            <person name="Duan Y."/>
            <person name="Cai W."/>
            <person name="Li H."/>
            <person name="Song F."/>
        </authorList>
    </citation>
    <scope>NUCLEOTIDE SEQUENCE</scope>
    <source>
        <strain evidence="14">Cailab_2023a</strain>
    </source>
</reference>
<dbReference type="GO" id="GO:0005886">
    <property type="term" value="C:plasma membrane"/>
    <property type="evidence" value="ECO:0007669"/>
    <property type="project" value="UniProtKB-SubCell"/>
</dbReference>
<evidence type="ECO:0000256" key="3">
    <source>
        <dbReference type="ARBA" id="ARBA00022475"/>
    </source>
</evidence>
<keyword evidence="6" id="KW-0406">Ion transport</keyword>
<organism evidence="14">
    <name type="scientific">Menopon gallinae</name>
    <name type="common">poultry shaft louse</name>
    <dbReference type="NCBI Taxonomy" id="328185"/>
    <lineage>
        <taxon>Eukaryota</taxon>
        <taxon>Metazoa</taxon>
        <taxon>Ecdysozoa</taxon>
        <taxon>Arthropoda</taxon>
        <taxon>Hexapoda</taxon>
        <taxon>Insecta</taxon>
        <taxon>Pterygota</taxon>
        <taxon>Neoptera</taxon>
        <taxon>Paraneoptera</taxon>
        <taxon>Psocodea</taxon>
        <taxon>Troctomorpha</taxon>
        <taxon>Phthiraptera</taxon>
        <taxon>Amblycera</taxon>
        <taxon>Menoponidae</taxon>
        <taxon>Menopon</taxon>
    </lineage>
</organism>
<dbReference type="InterPro" id="IPR052192">
    <property type="entry name" value="Insect_Ionotropic_Sensory_Rcpt"/>
</dbReference>
<keyword evidence="10" id="KW-1071">Ligand-gated ion channel</keyword>
<keyword evidence="9" id="KW-0325">Glycoprotein</keyword>
<evidence type="ECO:0000256" key="1">
    <source>
        <dbReference type="ARBA" id="ARBA00004651"/>
    </source>
</evidence>
<feature type="domain" description="Ionotropic glutamate receptor L-glutamate and glycine-binding" evidence="13">
    <location>
        <begin position="137"/>
        <end position="208"/>
    </location>
</feature>
<dbReference type="AlphaFoldDB" id="A0AAW2IDU6"/>
<dbReference type="GO" id="GO:0015276">
    <property type="term" value="F:ligand-gated monoatomic ion channel activity"/>
    <property type="evidence" value="ECO:0007669"/>
    <property type="project" value="InterPro"/>
</dbReference>
<keyword evidence="11" id="KW-0407">Ion channel</keyword>
<protein>
    <recommendedName>
        <fullName evidence="13">Ionotropic glutamate receptor L-glutamate and glycine-binding domain-containing protein</fullName>
    </recommendedName>
</protein>
<feature type="transmembrane region" description="Helical" evidence="12">
    <location>
        <begin position="297"/>
        <end position="322"/>
    </location>
</feature>
<proteinExistence type="predicted"/>
<evidence type="ECO:0000256" key="12">
    <source>
        <dbReference type="SAM" id="Phobius"/>
    </source>
</evidence>
<dbReference type="Gene3D" id="1.10.287.70">
    <property type="match status" value="1"/>
</dbReference>
<accession>A0AAW2IDU6</accession>
<evidence type="ECO:0000256" key="10">
    <source>
        <dbReference type="ARBA" id="ARBA00023286"/>
    </source>
</evidence>
<name>A0AAW2IDU6_9NEOP</name>
<evidence type="ECO:0000256" key="11">
    <source>
        <dbReference type="ARBA" id="ARBA00023303"/>
    </source>
</evidence>
<keyword evidence="4 12" id="KW-0812">Transmembrane</keyword>
<evidence type="ECO:0000256" key="4">
    <source>
        <dbReference type="ARBA" id="ARBA00022692"/>
    </source>
</evidence>
<evidence type="ECO:0000256" key="2">
    <source>
        <dbReference type="ARBA" id="ARBA00022448"/>
    </source>
</evidence>
<feature type="transmembrane region" description="Helical" evidence="12">
    <location>
        <begin position="226"/>
        <end position="250"/>
    </location>
</feature>
<dbReference type="Pfam" id="PF10613">
    <property type="entry name" value="Lig_chan-Glu_bd"/>
    <property type="match status" value="1"/>
</dbReference>
<keyword evidence="3" id="KW-1003">Cell membrane</keyword>
<evidence type="ECO:0000256" key="9">
    <source>
        <dbReference type="ARBA" id="ARBA00023180"/>
    </source>
</evidence>
<dbReference type="EMBL" id="JARGDH010000001">
    <property type="protein sequence ID" value="KAL0280202.1"/>
    <property type="molecule type" value="Genomic_DNA"/>
</dbReference>
<dbReference type="InterPro" id="IPR019594">
    <property type="entry name" value="Glu/Gly-bd"/>
</dbReference>
<evidence type="ECO:0000256" key="7">
    <source>
        <dbReference type="ARBA" id="ARBA00023136"/>
    </source>
</evidence>
<keyword evidence="2" id="KW-0813">Transport</keyword>
<evidence type="ECO:0000256" key="5">
    <source>
        <dbReference type="ARBA" id="ARBA00022989"/>
    </source>
</evidence>
<evidence type="ECO:0000259" key="13">
    <source>
        <dbReference type="Pfam" id="PF10613"/>
    </source>
</evidence>
<evidence type="ECO:0000313" key="14">
    <source>
        <dbReference type="EMBL" id="KAL0280202.1"/>
    </source>
</evidence>
<evidence type="ECO:0000256" key="6">
    <source>
        <dbReference type="ARBA" id="ARBA00023065"/>
    </source>
</evidence>
<dbReference type="PANTHER" id="PTHR42643:SF33">
    <property type="entry name" value="GLUTAMATE RECEPTOR 2-LIKE PROTEIN"/>
    <property type="match status" value="1"/>
</dbReference>
<keyword evidence="5 12" id="KW-1133">Transmembrane helix</keyword>
<comment type="subcellular location">
    <subcellularLocation>
        <location evidence="1">Cell membrane</location>
        <topology evidence="1">Multi-pass membrane protein</topology>
    </subcellularLocation>
</comment>